<dbReference type="PROSITE" id="PS00061">
    <property type="entry name" value="ADH_SHORT"/>
    <property type="match status" value="1"/>
</dbReference>
<reference evidence="3 4" key="1">
    <citation type="submission" date="2019-11" db="EMBL/GenBank/DDBJ databases">
        <title>Pseudooceanicola pacifica sp. nov., isolated from deep-sea sediment of the Pacific Ocean.</title>
        <authorList>
            <person name="Lyu L."/>
        </authorList>
    </citation>
    <scope>NUCLEOTIDE SEQUENCE [LARGE SCALE GENOMIC DNA]</scope>
    <source>
        <strain evidence="3 4">216_PA32_1</strain>
    </source>
</reference>
<accession>A0A844W5K6</accession>
<dbReference type="Pfam" id="PF13561">
    <property type="entry name" value="adh_short_C2"/>
    <property type="match status" value="1"/>
</dbReference>
<dbReference type="GO" id="GO:0016616">
    <property type="term" value="F:oxidoreductase activity, acting on the CH-OH group of donors, NAD or NADP as acceptor"/>
    <property type="evidence" value="ECO:0007669"/>
    <property type="project" value="TreeGrafter"/>
</dbReference>
<evidence type="ECO:0000256" key="2">
    <source>
        <dbReference type="ARBA" id="ARBA00023002"/>
    </source>
</evidence>
<comment type="similarity">
    <text evidence="1">Belongs to the short-chain dehydrogenases/reductases (SDR) family.</text>
</comment>
<dbReference type="SUPFAM" id="SSF51735">
    <property type="entry name" value="NAD(P)-binding Rossmann-fold domains"/>
    <property type="match status" value="1"/>
</dbReference>
<dbReference type="EMBL" id="WNXQ01000004">
    <property type="protein sequence ID" value="MWB78101.1"/>
    <property type="molecule type" value="Genomic_DNA"/>
</dbReference>
<protein>
    <submittedName>
        <fullName evidence="3">SDR family oxidoreductase</fullName>
    </submittedName>
</protein>
<sequence>MKNLVSLEGKRIIVTGAGQGIGRAAAEMAIGLGAKVAAVDLNEAAVQDFAAAHGDAAMGIAGNVAEPDLAPAVVQRMVGEWGGVDGLVNNAGITRPAMIHKMAIEQWRDVIDVHLTGSYLFLQAVGSHLLQRAKDGEQAPGAIVNVSSDAGKRGSIGQINYATAKAGLMGMTMSAAREWAKFEIRTNTVCFGVVETPMTEVVRGEKFRDNTLAQIPMGRWSQPDEAVSMICYLLSDAASYVIGQHISVNGGYHIST</sequence>
<dbReference type="InterPro" id="IPR002347">
    <property type="entry name" value="SDR_fam"/>
</dbReference>
<name>A0A844W5K6_9RHOB</name>
<evidence type="ECO:0000313" key="4">
    <source>
        <dbReference type="Proteomes" id="UP000443843"/>
    </source>
</evidence>
<keyword evidence="4" id="KW-1185">Reference proteome</keyword>
<dbReference type="PANTHER" id="PTHR42760">
    <property type="entry name" value="SHORT-CHAIN DEHYDROGENASES/REDUCTASES FAMILY MEMBER"/>
    <property type="match status" value="1"/>
</dbReference>
<evidence type="ECO:0000256" key="1">
    <source>
        <dbReference type="ARBA" id="ARBA00006484"/>
    </source>
</evidence>
<dbReference type="InterPro" id="IPR036291">
    <property type="entry name" value="NAD(P)-bd_dom_sf"/>
</dbReference>
<dbReference type="RefSeq" id="WP_160382374.1">
    <property type="nucleotide sequence ID" value="NZ_WNXQ01000004.1"/>
</dbReference>
<organism evidence="3 4">
    <name type="scientific">Pseudooceanicola pacificus</name>
    <dbReference type="NCBI Taxonomy" id="2676438"/>
    <lineage>
        <taxon>Bacteria</taxon>
        <taxon>Pseudomonadati</taxon>
        <taxon>Pseudomonadota</taxon>
        <taxon>Alphaproteobacteria</taxon>
        <taxon>Rhodobacterales</taxon>
        <taxon>Paracoccaceae</taxon>
        <taxon>Pseudooceanicola</taxon>
    </lineage>
</organism>
<dbReference type="Proteomes" id="UP000443843">
    <property type="component" value="Unassembled WGS sequence"/>
</dbReference>
<dbReference type="AlphaFoldDB" id="A0A844W5K6"/>
<dbReference type="Gene3D" id="3.40.50.720">
    <property type="entry name" value="NAD(P)-binding Rossmann-like Domain"/>
    <property type="match status" value="1"/>
</dbReference>
<proteinExistence type="inferred from homology"/>
<comment type="caution">
    <text evidence="3">The sequence shown here is derived from an EMBL/GenBank/DDBJ whole genome shotgun (WGS) entry which is preliminary data.</text>
</comment>
<dbReference type="FunFam" id="3.40.50.720:FF:000173">
    <property type="entry name" value="3-oxoacyl-[acyl-carrier protein] reductase"/>
    <property type="match status" value="1"/>
</dbReference>
<dbReference type="InterPro" id="IPR020904">
    <property type="entry name" value="Sc_DH/Rdtase_CS"/>
</dbReference>
<dbReference type="PANTHER" id="PTHR42760:SF40">
    <property type="entry name" value="3-OXOACYL-[ACYL-CARRIER-PROTEIN] REDUCTASE, CHLOROPLASTIC"/>
    <property type="match status" value="1"/>
</dbReference>
<dbReference type="PRINTS" id="PR00081">
    <property type="entry name" value="GDHRDH"/>
</dbReference>
<dbReference type="PRINTS" id="PR00080">
    <property type="entry name" value="SDRFAMILY"/>
</dbReference>
<gene>
    <name evidence="3" type="ORF">GLS40_08710</name>
</gene>
<dbReference type="GO" id="GO:0030497">
    <property type="term" value="P:fatty acid elongation"/>
    <property type="evidence" value="ECO:0007669"/>
    <property type="project" value="TreeGrafter"/>
</dbReference>
<evidence type="ECO:0000313" key="3">
    <source>
        <dbReference type="EMBL" id="MWB78101.1"/>
    </source>
</evidence>
<keyword evidence="2" id="KW-0560">Oxidoreductase</keyword>